<reference evidence="3 4" key="1">
    <citation type="submission" date="2016-07" db="EMBL/GenBank/DDBJ databases">
        <title>Pervasive Adenine N6-methylation of Active Genes in Fungi.</title>
        <authorList>
            <consortium name="DOE Joint Genome Institute"/>
            <person name="Mondo S.J."/>
            <person name="Dannebaum R.O."/>
            <person name="Kuo R.C."/>
            <person name="Labutti K."/>
            <person name="Haridas S."/>
            <person name="Kuo A."/>
            <person name="Salamov A."/>
            <person name="Ahrendt S.R."/>
            <person name="Lipzen A."/>
            <person name="Sullivan W."/>
            <person name="Andreopoulos W.B."/>
            <person name="Clum A."/>
            <person name="Lindquist E."/>
            <person name="Daum C."/>
            <person name="Ramamoorthy G.K."/>
            <person name="Gryganskyi A."/>
            <person name="Culley D."/>
            <person name="Magnuson J.K."/>
            <person name="James T.Y."/>
            <person name="O'Malley M.A."/>
            <person name="Stajich J.E."/>
            <person name="Spatafora J.W."/>
            <person name="Visel A."/>
            <person name="Grigoriev I.V."/>
        </authorList>
    </citation>
    <scope>NUCLEOTIDE SEQUENCE [LARGE SCALE GENOMIC DNA]</scope>
    <source>
        <strain evidence="3 4">CBS 115471</strain>
    </source>
</reference>
<keyword evidence="1" id="KW-0175">Coiled coil</keyword>
<evidence type="ECO:0000256" key="2">
    <source>
        <dbReference type="SAM" id="MobiDB-lite"/>
    </source>
</evidence>
<dbReference type="EMBL" id="MCFA01000012">
    <property type="protein sequence ID" value="ORY17426.1"/>
    <property type="molecule type" value="Genomic_DNA"/>
</dbReference>
<evidence type="ECO:0000256" key="1">
    <source>
        <dbReference type="SAM" id="Coils"/>
    </source>
</evidence>
<evidence type="ECO:0000313" key="4">
    <source>
        <dbReference type="Proteomes" id="UP000193144"/>
    </source>
</evidence>
<feature type="compositionally biased region" description="Acidic residues" evidence="2">
    <location>
        <begin position="298"/>
        <end position="308"/>
    </location>
</feature>
<protein>
    <submittedName>
        <fullName evidence="3">Uncharacterized protein</fullName>
    </submittedName>
</protein>
<dbReference type="OrthoDB" id="3799619at2759"/>
<dbReference type="Proteomes" id="UP000193144">
    <property type="component" value="Unassembled WGS sequence"/>
</dbReference>
<dbReference type="SUPFAM" id="SSF47162">
    <property type="entry name" value="Apolipoprotein"/>
    <property type="match status" value="1"/>
</dbReference>
<proteinExistence type="predicted"/>
<gene>
    <name evidence="3" type="ORF">BCR34DRAFT_632473</name>
</gene>
<sequence>MAESLENVVFTEEYVMNCKEHAIRCSISISNGAAYSLETVNRRMAKCVSELGLSSLSAGAQELATKEMSGELRQIMKHCTGATENVYAAKDLLARIFDSSTITNAMPVRNNGGTPYKEHCDENVGYWSRKGGCFIVHGPAFTGTFLLALLATASVNPKIVTQKDIAKIDNRMDTMVSVMTHVLQEKNALKDRITELEEQSQLHSNVTEAIGLRIDHLWDSLGPPTEDGMYRFTSVSDQLHAESQREMVELKTGLHRYVKALKDVRTHCQLMDIRLTKRMELLENRDKKWPWSRSTQDIDNEGAEDADTLADNGKATHD</sequence>
<accession>A0A1Y2A4H8</accession>
<dbReference type="AlphaFoldDB" id="A0A1Y2A4H8"/>
<organism evidence="3 4">
    <name type="scientific">Clohesyomyces aquaticus</name>
    <dbReference type="NCBI Taxonomy" id="1231657"/>
    <lineage>
        <taxon>Eukaryota</taxon>
        <taxon>Fungi</taxon>
        <taxon>Dikarya</taxon>
        <taxon>Ascomycota</taxon>
        <taxon>Pezizomycotina</taxon>
        <taxon>Dothideomycetes</taxon>
        <taxon>Pleosporomycetidae</taxon>
        <taxon>Pleosporales</taxon>
        <taxon>Lindgomycetaceae</taxon>
        <taxon>Clohesyomyces</taxon>
    </lineage>
</organism>
<feature type="region of interest" description="Disordered" evidence="2">
    <location>
        <begin position="289"/>
        <end position="318"/>
    </location>
</feature>
<name>A0A1Y2A4H8_9PLEO</name>
<keyword evidence="4" id="KW-1185">Reference proteome</keyword>
<feature type="coiled-coil region" evidence="1">
    <location>
        <begin position="179"/>
        <end position="206"/>
    </location>
</feature>
<evidence type="ECO:0000313" key="3">
    <source>
        <dbReference type="EMBL" id="ORY17426.1"/>
    </source>
</evidence>
<comment type="caution">
    <text evidence="3">The sequence shown here is derived from an EMBL/GenBank/DDBJ whole genome shotgun (WGS) entry which is preliminary data.</text>
</comment>